<dbReference type="AlphaFoldDB" id="A0A6P7H188"/>
<dbReference type="InParanoid" id="A0A6P7H188"/>
<evidence type="ECO:0000256" key="5">
    <source>
        <dbReference type="ARBA" id="ARBA00022692"/>
    </source>
</evidence>
<protein>
    <submittedName>
        <fullName evidence="14">Pickpocket protein 28-like isoform X1</fullName>
    </submittedName>
</protein>
<reference evidence="14" key="1">
    <citation type="submission" date="2025-08" db="UniProtKB">
        <authorList>
            <consortium name="RefSeq"/>
        </authorList>
    </citation>
    <scope>IDENTIFICATION</scope>
    <source>
        <tissue evidence="14">Whole insect</tissue>
    </source>
</reference>
<comment type="subcellular location">
    <subcellularLocation>
        <location evidence="1">Membrane</location>
        <topology evidence="1">Multi-pass membrane protein</topology>
    </subcellularLocation>
</comment>
<evidence type="ECO:0000256" key="1">
    <source>
        <dbReference type="ARBA" id="ARBA00004141"/>
    </source>
</evidence>
<evidence type="ECO:0000313" key="14">
    <source>
        <dbReference type="RefSeq" id="XP_028152237.1"/>
    </source>
</evidence>
<evidence type="ECO:0000256" key="11">
    <source>
        <dbReference type="ARBA" id="ARBA00023303"/>
    </source>
</evidence>
<gene>
    <name evidence="14" type="primary">LOC114345634</name>
</gene>
<evidence type="ECO:0000256" key="3">
    <source>
        <dbReference type="ARBA" id="ARBA00022448"/>
    </source>
</evidence>
<keyword evidence="9 13" id="KW-0472">Membrane</keyword>
<dbReference type="Gene3D" id="1.10.287.820">
    <property type="entry name" value="Acid-sensing ion channel domain"/>
    <property type="match status" value="1"/>
</dbReference>
<keyword evidence="10 12" id="KW-0739">Sodium transport</keyword>
<feature type="transmembrane region" description="Helical" evidence="13">
    <location>
        <begin position="34"/>
        <end position="51"/>
    </location>
</feature>
<comment type="similarity">
    <text evidence="2 12">Belongs to the amiloride-sensitive sodium channel (TC 1.A.6) family.</text>
</comment>
<dbReference type="KEGG" id="dvv:114345634"/>
<evidence type="ECO:0000256" key="2">
    <source>
        <dbReference type="ARBA" id="ARBA00007193"/>
    </source>
</evidence>
<dbReference type="Pfam" id="PF00858">
    <property type="entry name" value="ASC"/>
    <property type="match status" value="1"/>
</dbReference>
<evidence type="ECO:0000256" key="6">
    <source>
        <dbReference type="ARBA" id="ARBA00022989"/>
    </source>
</evidence>
<evidence type="ECO:0000256" key="9">
    <source>
        <dbReference type="ARBA" id="ARBA00023136"/>
    </source>
</evidence>
<dbReference type="Gene3D" id="1.10.287.770">
    <property type="entry name" value="YojJ-like"/>
    <property type="match status" value="1"/>
</dbReference>
<keyword evidence="4 12" id="KW-0894">Sodium channel</keyword>
<dbReference type="GO" id="GO:0005886">
    <property type="term" value="C:plasma membrane"/>
    <property type="evidence" value="ECO:0007669"/>
    <property type="project" value="TreeGrafter"/>
</dbReference>
<sequence>MSNRFRRYCRDYCEHSSITGFNYVAEERSKTERILWLILIAVALSLSIYFINEQYNKYEENPFIVSFATRDTPIYEIPFPAVTICPFSKFNRSIFNYTNVVHRLWDNLTISNYELETAQYMSILCSEGLIDDYKFPKNYTFTENFYNRLDELETTGQLIKSFGCIYMGTLQNCSNIFSPIILDGGVCFTFNMLNRDEIYKPDVFQFYDSLEPKSEWTNDEGYRPSSGKDVYPRRALQSGADNALNLIFIELSQDTDYLCCEDVGYTITVHAPNAIPQTRKDFFILPLDSASHIMLNPELMTTSKVVKAYKTEDRKCYFAEERKLKYFVTYTQENCFLECVTNYTLDKCLCVNFFMPHDNTTEICGNSNFRCLSEAEREIKILEMNTDPKGFNTHCHCLPLCTQLHYQAITSTYNWKWKEYFLANKKLQRMFNYTDNGLNAVHFSSLKIFFKSEQFLSHEKNELYGIFDFISNFGGLLGLFTGFSLLTLAEVIYYLSLRLWCNKRLYNDVSGPSDDAEPKTNINNLRDLMELGY</sequence>
<evidence type="ECO:0000256" key="4">
    <source>
        <dbReference type="ARBA" id="ARBA00022461"/>
    </source>
</evidence>
<keyword evidence="3 12" id="KW-0813">Transport</keyword>
<evidence type="ECO:0000256" key="13">
    <source>
        <dbReference type="SAM" id="Phobius"/>
    </source>
</evidence>
<feature type="transmembrane region" description="Helical" evidence="13">
    <location>
        <begin position="473"/>
        <end position="495"/>
    </location>
</feature>
<dbReference type="InterPro" id="IPR001873">
    <property type="entry name" value="ENaC"/>
</dbReference>
<evidence type="ECO:0000256" key="12">
    <source>
        <dbReference type="RuleBase" id="RU000679"/>
    </source>
</evidence>
<evidence type="ECO:0000256" key="7">
    <source>
        <dbReference type="ARBA" id="ARBA00023053"/>
    </source>
</evidence>
<organism evidence="14">
    <name type="scientific">Diabrotica virgifera virgifera</name>
    <name type="common">western corn rootworm</name>
    <dbReference type="NCBI Taxonomy" id="50390"/>
    <lineage>
        <taxon>Eukaryota</taxon>
        <taxon>Metazoa</taxon>
        <taxon>Ecdysozoa</taxon>
        <taxon>Arthropoda</taxon>
        <taxon>Hexapoda</taxon>
        <taxon>Insecta</taxon>
        <taxon>Pterygota</taxon>
        <taxon>Neoptera</taxon>
        <taxon>Endopterygota</taxon>
        <taxon>Coleoptera</taxon>
        <taxon>Polyphaga</taxon>
        <taxon>Cucujiformia</taxon>
        <taxon>Chrysomeloidea</taxon>
        <taxon>Chrysomelidae</taxon>
        <taxon>Galerucinae</taxon>
        <taxon>Diabroticina</taxon>
        <taxon>Diabroticites</taxon>
        <taxon>Diabrotica</taxon>
    </lineage>
</organism>
<keyword evidence="5 12" id="KW-0812">Transmembrane</keyword>
<name>A0A6P7H188_DIAVI</name>
<dbReference type="PRINTS" id="PR01078">
    <property type="entry name" value="AMINACHANNEL"/>
</dbReference>
<dbReference type="GO" id="GO:0015280">
    <property type="term" value="F:ligand-gated sodium channel activity"/>
    <property type="evidence" value="ECO:0007669"/>
    <property type="project" value="TreeGrafter"/>
</dbReference>
<dbReference type="RefSeq" id="XP_028152237.1">
    <property type="nucleotide sequence ID" value="XM_028296436.1"/>
</dbReference>
<dbReference type="OrthoDB" id="6021021at2759"/>
<accession>A0A6P7H188</accession>
<evidence type="ECO:0000256" key="10">
    <source>
        <dbReference type="ARBA" id="ARBA00023201"/>
    </source>
</evidence>
<dbReference type="InterPro" id="IPR020903">
    <property type="entry name" value="ENaC_CS"/>
</dbReference>
<keyword evidence="11 12" id="KW-0407">Ion channel</keyword>
<keyword evidence="8 12" id="KW-0406">Ion transport</keyword>
<dbReference type="PANTHER" id="PTHR11690">
    <property type="entry name" value="AMILORIDE-SENSITIVE SODIUM CHANNEL-RELATED"/>
    <property type="match status" value="1"/>
</dbReference>
<keyword evidence="6 13" id="KW-1133">Transmembrane helix</keyword>
<dbReference type="PROSITE" id="PS01206">
    <property type="entry name" value="ASC"/>
    <property type="match status" value="1"/>
</dbReference>
<keyword evidence="7" id="KW-0915">Sodium</keyword>
<dbReference type="PANTHER" id="PTHR11690:SF288">
    <property type="entry name" value="AMILORIDE-SENSITIVE NA+ CHANNEL-RELATED"/>
    <property type="match status" value="1"/>
</dbReference>
<proteinExistence type="inferred from homology"/>
<evidence type="ECO:0000256" key="8">
    <source>
        <dbReference type="ARBA" id="ARBA00023065"/>
    </source>
</evidence>